<reference evidence="2 3" key="1">
    <citation type="journal article" date="2019" name="Sci. Rep.">
        <title>Orb-weaving spider Araneus ventricosus genome elucidates the spidroin gene catalogue.</title>
        <authorList>
            <person name="Kono N."/>
            <person name="Nakamura H."/>
            <person name="Ohtoshi R."/>
            <person name="Moran D.A.P."/>
            <person name="Shinohara A."/>
            <person name="Yoshida Y."/>
            <person name="Fujiwara M."/>
            <person name="Mori M."/>
            <person name="Tomita M."/>
            <person name="Arakawa K."/>
        </authorList>
    </citation>
    <scope>NUCLEOTIDE SEQUENCE [LARGE SCALE GENOMIC DNA]</scope>
</reference>
<protein>
    <submittedName>
        <fullName evidence="2">Uncharacterized protein</fullName>
    </submittedName>
</protein>
<evidence type="ECO:0000313" key="3">
    <source>
        <dbReference type="Proteomes" id="UP000499080"/>
    </source>
</evidence>
<comment type="caution">
    <text evidence="2">The sequence shown here is derived from an EMBL/GenBank/DDBJ whole genome shotgun (WGS) entry which is preliminary data.</text>
</comment>
<name>A0A4Y2QU13_ARAVE</name>
<evidence type="ECO:0000313" key="2">
    <source>
        <dbReference type="EMBL" id="GBN66649.1"/>
    </source>
</evidence>
<evidence type="ECO:0000256" key="1">
    <source>
        <dbReference type="SAM" id="MobiDB-lite"/>
    </source>
</evidence>
<accession>A0A4Y2QU13</accession>
<gene>
    <name evidence="2" type="ORF">AVEN_25849_1</name>
</gene>
<dbReference type="AlphaFoldDB" id="A0A4Y2QU13"/>
<feature type="region of interest" description="Disordered" evidence="1">
    <location>
        <begin position="18"/>
        <end position="39"/>
    </location>
</feature>
<feature type="region of interest" description="Disordered" evidence="1">
    <location>
        <begin position="58"/>
        <end position="84"/>
    </location>
</feature>
<organism evidence="2 3">
    <name type="scientific">Araneus ventricosus</name>
    <name type="common">Orbweaver spider</name>
    <name type="synonym">Epeira ventricosa</name>
    <dbReference type="NCBI Taxonomy" id="182803"/>
    <lineage>
        <taxon>Eukaryota</taxon>
        <taxon>Metazoa</taxon>
        <taxon>Ecdysozoa</taxon>
        <taxon>Arthropoda</taxon>
        <taxon>Chelicerata</taxon>
        <taxon>Arachnida</taxon>
        <taxon>Araneae</taxon>
        <taxon>Araneomorphae</taxon>
        <taxon>Entelegynae</taxon>
        <taxon>Araneoidea</taxon>
        <taxon>Araneidae</taxon>
        <taxon>Araneus</taxon>
    </lineage>
</organism>
<sequence length="84" mass="9634">MWATSRVPVGGAAIASDVRVSSCREQKRRRRGTRRMNDSSRVLVGGAAIANDVRVSSCREQKRRRRGRRRMNDVGFVFQEQKTR</sequence>
<keyword evidence="3" id="KW-1185">Reference proteome</keyword>
<proteinExistence type="predicted"/>
<dbReference type="Proteomes" id="UP000499080">
    <property type="component" value="Unassembled WGS sequence"/>
</dbReference>
<dbReference type="EMBL" id="BGPR01014780">
    <property type="protein sequence ID" value="GBN66649.1"/>
    <property type="molecule type" value="Genomic_DNA"/>
</dbReference>